<gene>
    <name evidence="1" type="ORF">GCM10010255_62230</name>
</gene>
<organism evidence="1 2">
    <name type="scientific">Streptomyces coeruleofuscus</name>
    <dbReference type="NCBI Taxonomy" id="66879"/>
    <lineage>
        <taxon>Bacteria</taxon>
        <taxon>Bacillati</taxon>
        <taxon>Actinomycetota</taxon>
        <taxon>Actinomycetes</taxon>
        <taxon>Kitasatosporales</taxon>
        <taxon>Streptomycetaceae</taxon>
        <taxon>Streptomyces</taxon>
    </lineage>
</organism>
<name>A0ABN3IY37_9ACTN</name>
<evidence type="ECO:0000313" key="1">
    <source>
        <dbReference type="EMBL" id="GAA2415577.1"/>
    </source>
</evidence>
<proteinExistence type="predicted"/>
<keyword evidence="2" id="KW-1185">Reference proteome</keyword>
<comment type="caution">
    <text evidence="1">The sequence shown here is derived from an EMBL/GenBank/DDBJ whole genome shotgun (WGS) entry which is preliminary data.</text>
</comment>
<reference evidence="1 2" key="1">
    <citation type="journal article" date="2019" name="Int. J. Syst. Evol. Microbiol.">
        <title>The Global Catalogue of Microorganisms (GCM) 10K type strain sequencing project: providing services to taxonomists for standard genome sequencing and annotation.</title>
        <authorList>
            <consortium name="The Broad Institute Genomics Platform"/>
            <consortium name="The Broad Institute Genome Sequencing Center for Infectious Disease"/>
            <person name="Wu L."/>
            <person name="Ma J."/>
        </authorList>
    </citation>
    <scope>NUCLEOTIDE SEQUENCE [LARGE SCALE GENOMIC DNA]</scope>
    <source>
        <strain evidence="1 2">JCM 4358</strain>
    </source>
</reference>
<evidence type="ECO:0000313" key="2">
    <source>
        <dbReference type="Proteomes" id="UP001499986"/>
    </source>
</evidence>
<protein>
    <submittedName>
        <fullName evidence="1">Uncharacterized protein</fullName>
    </submittedName>
</protein>
<sequence>MVAGPLGCQVAALAADDGGDFEFEVQDRGAGRHGHVVVRADDGVRIGEVEGRRVVPGIGDPGRVVDAASYALDVFLEGDEVPYGRRLERRQQPHLRDMRAARRVRCGVARLAQGCGARPEQV</sequence>
<dbReference type="EMBL" id="BAAASE010000009">
    <property type="protein sequence ID" value="GAA2415577.1"/>
    <property type="molecule type" value="Genomic_DNA"/>
</dbReference>
<dbReference type="Proteomes" id="UP001499986">
    <property type="component" value="Unassembled WGS sequence"/>
</dbReference>
<accession>A0ABN3IY37</accession>